<feature type="compositionally biased region" description="Basic and acidic residues" evidence="7">
    <location>
        <begin position="455"/>
        <end position="469"/>
    </location>
</feature>
<evidence type="ECO:0000256" key="6">
    <source>
        <dbReference type="ARBA" id="ARBA00023136"/>
    </source>
</evidence>
<feature type="transmembrane region" description="Helical" evidence="8">
    <location>
        <begin position="590"/>
        <end position="610"/>
    </location>
</feature>
<proteinExistence type="inferred from homology"/>
<comment type="subcellular location">
    <subcellularLocation>
        <location evidence="1">Membrane</location>
        <topology evidence="1">Multi-pass membrane protein</topology>
    </subcellularLocation>
</comment>
<evidence type="ECO:0000313" key="10">
    <source>
        <dbReference type="Proteomes" id="UP001283361"/>
    </source>
</evidence>
<feature type="transmembrane region" description="Helical" evidence="8">
    <location>
        <begin position="708"/>
        <end position="734"/>
    </location>
</feature>
<dbReference type="PANTHER" id="PTHR46154:SF4">
    <property type="entry name" value="UREA ACTIVE TRANSPORTER"/>
    <property type="match status" value="1"/>
</dbReference>
<evidence type="ECO:0000256" key="5">
    <source>
        <dbReference type="ARBA" id="ARBA00022989"/>
    </source>
</evidence>
<evidence type="ECO:0000256" key="8">
    <source>
        <dbReference type="SAM" id="Phobius"/>
    </source>
</evidence>
<feature type="transmembrane region" description="Helical" evidence="8">
    <location>
        <begin position="174"/>
        <end position="193"/>
    </location>
</feature>
<name>A0AAE1BB24_9GAST</name>
<feature type="transmembrane region" description="Helical" evidence="8">
    <location>
        <begin position="294"/>
        <end position="322"/>
    </location>
</feature>
<keyword evidence="4 8" id="KW-0812">Transmembrane</keyword>
<dbReference type="GO" id="GO:0015204">
    <property type="term" value="F:urea transmembrane transporter activity"/>
    <property type="evidence" value="ECO:0007669"/>
    <property type="project" value="InterPro"/>
</dbReference>
<keyword evidence="5 8" id="KW-1133">Transmembrane helix</keyword>
<comment type="similarity">
    <text evidence="2">Belongs to the sodium:solute symporter (SSF) (TC 2.A.21) family.</text>
</comment>
<evidence type="ECO:0000256" key="3">
    <source>
        <dbReference type="ARBA" id="ARBA00022448"/>
    </source>
</evidence>
<organism evidence="9 10">
    <name type="scientific">Elysia crispata</name>
    <name type="common">lettuce slug</name>
    <dbReference type="NCBI Taxonomy" id="231223"/>
    <lineage>
        <taxon>Eukaryota</taxon>
        <taxon>Metazoa</taxon>
        <taxon>Spiralia</taxon>
        <taxon>Lophotrochozoa</taxon>
        <taxon>Mollusca</taxon>
        <taxon>Gastropoda</taxon>
        <taxon>Heterobranchia</taxon>
        <taxon>Euthyneura</taxon>
        <taxon>Panpulmonata</taxon>
        <taxon>Sacoglossa</taxon>
        <taxon>Placobranchoidea</taxon>
        <taxon>Plakobranchidae</taxon>
        <taxon>Elysia</taxon>
    </lineage>
</organism>
<feature type="transmembrane region" description="Helical" evidence="8">
    <location>
        <begin position="630"/>
        <end position="650"/>
    </location>
</feature>
<dbReference type="Gene3D" id="1.20.1730.10">
    <property type="entry name" value="Sodium/glucose cotransporter"/>
    <property type="match status" value="1"/>
</dbReference>
<feature type="transmembrane region" description="Helical" evidence="8">
    <location>
        <begin position="532"/>
        <end position="552"/>
    </location>
</feature>
<evidence type="ECO:0000256" key="1">
    <source>
        <dbReference type="ARBA" id="ARBA00004141"/>
    </source>
</evidence>
<feature type="transmembrane region" description="Helical" evidence="8">
    <location>
        <begin position="261"/>
        <end position="282"/>
    </location>
</feature>
<comment type="caution">
    <text evidence="9">The sequence shown here is derived from an EMBL/GenBank/DDBJ whole genome shotgun (WGS) entry which is preliminary data.</text>
</comment>
<feature type="transmembrane region" description="Helical" evidence="8">
    <location>
        <begin position="740"/>
        <end position="762"/>
    </location>
</feature>
<gene>
    <name evidence="9" type="ORF">RRG08_012330</name>
</gene>
<dbReference type="InterPro" id="IPR031155">
    <property type="entry name" value="DUR"/>
</dbReference>
<feature type="transmembrane region" description="Helical" evidence="8">
    <location>
        <begin position="55"/>
        <end position="74"/>
    </location>
</feature>
<dbReference type="Proteomes" id="UP001283361">
    <property type="component" value="Unassembled WGS sequence"/>
</dbReference>
<evidence type="ECO:0000256" key="2">
    <source>
        <dbReference type="ARBA" id="ARBA00006434"/>
    </source>
</evidence>
<feature type="transmembrane region" description="Helical" evidence="8">
    <location>
        <begin position="16"/>
        <end position="35"/>
    </location>
</feature>
<feature type="transmembrane region" description="Helical" evidence="8">
    <location>
        <begin position="200"/>
        <end position="220"/>
    </location>
</feature>
<dbReference type="InterPro" id="IPR001734">
    <property type="entry name" value="Na/solute_symporter"/>
</dbReference>
<evidence type="ECO:0000256" key="4">
    <source>
        <dbReference type="ARBA" id="ARBA00022692"/>
    </source>
</evidence>
<feature type="transmembrane region" description="Helical" evidence="8">
    <location>
        <begin position="135"/>
        <end position="162"/>
    </location>
</feature>
<dbReference type="GO" id="GO:0005886">
    <property type="term" value="C:plasma membrane"/>
    <property type="evidence" value="ECO:0007669"/>
    <property type="project" value="TreeGrafter"/>
</dbReference>
<protein>
    <submittedName>
        <fullName evidence="9">Uncharacterized protein</fullName>
    </submittedName>
</protein>
<keyword evidence="3" id="KW-0813">Transport</keyword>
<feature type="transmembrane region" description="Helical" evidence="8">
    <location>
        <begin position="94"/>
        <end position="114"/>
    </location>
</feature>
<accession>A0AAE1BB24</accession>
<feature type="transmembrane region" description="Helical" evidence="8">
    <location>
        <begin position="558"/>
        <end position="583"/>
    </location>
</feature>
<dbReference type="InterPro" id="IPR038377">
    <property type="entry name" value="Na/Glc_symporter_sf"/>
</dbReference>
<dbReference type="PROSITE" id="PS50283">
    <property type="entry name" value="NA_SOLUT_SYMP_3"/>
    <property type="match status" value="1"/>
</dbReference>
<feature type="transmembrane region" description="Helical" evidence="8">
    <location>
        <begin position="342"/>
        <end position="366"/>
    </location>
</feature>
<dbReference type="EMBL" id="JAWDGP010000216">
    <property type="protein sequence ID" value="KAK3802818.1"/>
    <property type="molecule type" value="Genomic_DNA"/>
</dbReference>
<keyword evidence="6 8" id="KW-0472">Membrane</keyword>
<feature type="region of interest" description="Disordered" evidence="7">
    <location>
        <begin position="436"/>
        <end position="476"/>
    </location>
</feature>
<evidence type="ECO:0000313" key="9">
    <source>
        <dbReference type="EMBL" id="KAK3802818.1"/>
    </source>
</evidence>
<dbReference type="AlphaFoldDB" id="A0AAE1BB24"/>
<sequence length="781" mass="85315">MGRYSEVETVLEPYEAALILLLGFGGLSVGLAVLYNFIRRRVFAEANSLDRTFDAGGNVSFSLTAVTVAVQLLWPADLLQSSSVAAKYGIAGGFWYSTAVVVNIILFPFLSITFKTRAPGAKTYLQVIKARFGTPAHLVYCVFALMVNVVILSVLIIAGHALFTGLVSDISDELILLIFATLFGSYSFVGGLGSTFYVSYANALITFVILSVYIIELFYLPDKAQLPFGTLEDIYDKVTVLQGPEDNEERSYLTFWSLDSLIWAVQGVFIAASVTFCDQASWQSRIAAKPMQGVLGFFFATFLWFAIPATLGTTSGIVYLAYSNGGNLSTALSDSDIDKGLITPYIAQIALGRGGGVMVLIMFTMLMMATGSGEVMGVSSIIVYDIYQSYVKPFRRAAAAGSCVVCGKQEPGETAQELLPTNETVNSVQNISYTRKGSYELPKSPNGYASSPQNESEHSHPRQNGRTENDDQSSGHSGNFCECVPVSECLSCQDDLERMAKSQRSDGQFHQAVPMCPQHGQYRRYQEELIRVKSWVLLWVTIGLVPGGLLLVRTGIDLNWIFMTGCIVTIQTFPGVVLSILWVKTTGIGLIFGGIFGMASGVCACLARAATLEGGLSDFLRNTSEGYAVMAGSCVCFFVSLIVGVGVSLCTHRIKSAEDVHAEWQKLRDIDNKLGPWCDLYRDEFPQLSRNKRPTYQQLDACFRRAKLTAVVGCILCLLLFVLIIPGAMAALHVLNSVEFQSFLMCLQIWTLIMAAAIVLLVPVEEIRNIVKQLRRKTGSS</sequence>
<keyword evidence="10" id="KW-1185">Reference proteome</keyword>
<dbReference type="PANTHER" id="PTHR46154">
    <property type="match status" value="1"/>
</dbReference>
<reference evidence="9" key="1">
    <citation type="journal article" date="2023" name="G3 (Bethesda)">
        <title>A reference genome for the long-term kleptoplast-retaining sea slug Elysia crispata morphotype clarki.</title>
        <authorList>
            <person name="Eastman K.E."/>
            <person name="Pendleton A.L."/>
            <person name="Shaikh M.A."/>
            <person name="Suttiyut T."/>
            <person name="Ogas R."/>
            <person name="Tomko P."/>
            <person name="Gavelis G."/>
            <person name="Widhalm J.R."/>
            <person name="Wisecaver J.H."/>
        </authorList>
    </citation>
    <scope>NUCLEOTIDE SEQUENCE</scope>
    <source>
        <strain evidence="9">ECLA1</strain>
    </source>
</reference>
<evidence type="ECO:0000256" key="7">
    <source>
        <dbReference type="SAM" id="MobiDB-lite"/>
    </source>
</evidence>